<evidence type="ECO:0000313" key="3">
    <source>
        <dbReference type="Proteomes" id="UP000199604"/>
    </source>
</evidence>
<keyword evidence="1" id="KW-0812">Transmembrane</keyword>
<dbReference type="EMBL" id="FOJT01000005">
    <property type="protein sequence ID" value="SFB23123.1"/>
    <property type="molecule type" value="Genomic_DNA"/>
</dbReference>
<evidence type="ECO:0000256" key="1">
    <source>
        <dbReference type="SAM" id="Phobius"/>
    </source>
</evidence>
<dbReference type="Proteomes" id="UP000199604">
    <property type="component" value="Unassembled WGS sequence"/>
</dbReference>
<feature type="transmembrane region" description="Helical" evidence="1">
    <location>
        <begin position="44"/>
        <end position="61"/>
    </location>
</feature>
<keyword evidence="1" id="KW-1133">Transmembrane helix</keyword>
<keyword evidence="3" id="KW-1185">Reference proteome</keyword>
<proteinExistence type="predicted"/>
<keyword evidence="1" id="KW-0472">Membrane</keyword>
<dbReference type="AlphaFoldDB" id="A0A1I0ZG01"/>
<feature type="transmembrane region" description="Helical" evidence="1">
    <location>
        <begin position="15"/>
        <end position="38"/>
    </location>
</feature>
<evidence type="ECO:0000313" key="2">
    <source>
        <dbReference type="EMBL" id="SFB23123.1"/>
    </source>
</evidence>
<dbReference type="STRING" id="498292.SAMN05660845_2168"/>
<dbReference type="OrthoDB" id="7172951at2"/>
<organism evidence="2 3">
    <name type="scientific">Flavobacterium swingsii</name>
    <dbReference type="NCBI Taxonomy" id="498292"/>
    <lineage>
        <taxon>Bacteria</taxon>
        <taxon>Pseudomonadati</taxon>
        <taxon>Bacteroidota</taxon>
        <taxon>Flavobacteriia</taxon>
        <taxon>Flavobacteriales</taxon>
        <taxon>Flavobacteriaceae</taxon>
        <taxon>Flavobacterium</taxon>
    </lineage>
</organism>
<reference evidence="3" key="1">
    <citation type="submission" date="2016-10" db="EMBL/GenBank/DDBJ databases">
        <authorList>
            <person name="Varghese N."/>
            <person name="Submissions S."/>
        </authorList>
    </citation>
    <scope>NUCLEOTIDE SEQUENCE [LARGE SCALE GENOMIC DNA]</scope>
    <source>
        <strain evidence="3">DSM 21789</strain>
    </source>
</reference>
<sequence length="283" mass="33481">MKVLISVEKAINRGLLMIHIPILMIFLTTVFLLSYLILNNYVEPWFTPFGLIFGILFLLIYRNFAITKWRIWAYENVRNINELKQKARLHKLIGRDGNFFERIEIRSQYQNEKLKILEKRINVKDIFRDDISVPKETKIFYAKHLGIGGLFVGMFFLATGFYLLFGKEKSIFGLLPIIGSIFPFKKGIKIIRDKNYQILINSEGIKLKNEELISWKYIQEANMDFDPNFNHHGSHIQHYFSFVVNGNVVNVPINELNVNHIRLKHLLQVYRVRYEKENKVRSI</sequence>
<gene>
    <name evidence="2" type="ORF">SAMN05660845_2168</name>
</gene>
<dbReference type="RefSeq" id="WP_091477106.1">
    <property type="nucleotide sequence ID" value="NZ_FOJT01000005.1"/>
</dbReference>
<feature type="transmembrane region" description="Helical" evidence="1">
    <location>
        <begin position="145"/>
        <end position="165"/>
    </location>
</feature>
<protein>
    <submittedName>
        <fullName evidence="2">Uncharacterized protein</fullName>
    </submittedName>
</protein>
<accession>A0A1I0ZG01</accession>
<name>A0A1I0ZG01_9FLAO</name>